<accession>A0AAW1M9P5</accession>
<feature type="coiled-coil region" evidence="1">
    <location>
        <begin position="155"/>
        <end position="196"/>
    </location>
</feature>
<gene>
    <name evidence="2" type="ORF">RND81_03G197700</name>
</gene>
<dbReference type="AlphaFoldDB" id="A0AAW1M9P5"/>
<comment type="caution">
    <text evidence="2">The sequence shown here is derived from an EMBL/GenBank/DDBJ whole genome shotgun (WGS) entry which is preliminary data.</text>
</comment>
<protein>
    <submittedName>
        <fullName evidence="2">Uncharacterized protein</fullName>
    </submittedName>
</protein>
<dbReference type="Proteomes" id="UP001443914">
    <property type="component" value="Unassembled WGS sequence"/>
</dbReference>
<proteinExistence type="predicted"/>
<evidence type="ECO:0000313" key="2">
    <source>
        <dbReference type="EMBL" id="KAK9742796.1"/>
    </source>
</evidence>
<name>A0AAW1M9P5_SAPOF</name>
<evidence type="ECO:0000256" key="1">
    <source>
        <dbReference type="SAM" id="Coils"/>
    </source>
</evidence>
<dbReference type="PANTHER" id="PTHR34554:SF1">
    <property type="entry name" value="ALANINE-TRNA LIGASE"/>
    <property type="match status" value="1"/>
</dbReference>
<keyword evidence="1" id="KW-0175">Coiled coil</keyword>
<sequence length="268" mass="29918">MATIEGSSPSSSSPSTNKPLTLIDDYSIEKALKSLQQSNPWIDQVIHQAQIARKTAEQTLDSAVSATHSRLSQIRSTSSAHLHQSLESLEEVKALYRDYEAKFFGKIKEGTVVAISNPLISAGAAVGLGVVALKGPRRFLYYRTLRLFSSEEAMISRADAKVKELRQSYERMKAELEKLEKRASQAEEEMKRGRTKLRYAGNQIRKVILSADKIEKQARGLKDVFAELPKSEASLFRSQASDLVNEAKRERRSLSKQVTKISNYGISI</sequence>
<reference evidence="2" key="1">
    <citation type="submission" date="2024-03" db="EMBL/GenBank/DDBJ databases">
        <title>WGS assembly of Saponaria officinalis var. Norfolk2.</title>
        <authorList>
            <person name="Jenkins J."/>
            <person name="Shu S."/>
            <person name="Grimwood J."/>
            <person name="Barry K."/>
            <person name="Goodstein D."/>
            <person name="Schmutz J."/>
            <person name="Leebens-Mack J."/>
            <person name="Osbourn A."/>
        </authorList>
    </citation>
    <scope>NUCLEOTIDE SEQUENCE [LARGE SCALE GENOMIC DNA]</scope>
    <source>
        <strain evidence="2">JIC</strain>
    </source>
</reference>
<keyword evidence="3" id="KW-1185">Reference proteome</keyword>
<dbReference type="PANTHER" id="PTHR34554">
    <property type="entry name" value="RGS1-HXK1-INTERACTING PROTEIN 1"/>
    <property type="match status" value="1"/>
</dbReference>
<dbReference type="EMBL" id="JBDFQZ010000003">
    <property type="protein sequence ID" value="KAK9742796.1"/>
    <property type="molecule type" value="Genomic_DNA"/>
</dbReference>
<dbReference type="InterPro" id="IPR053284">
    <property type="entry name" value="RGS1-HXK1_interactor"/>
</dbReference>
<evidence type="ECO:0000313" key="3">
    <source>
        <dbReference type="Proteomes" id="UP001443914"/>
    </source>
</evidence>
<organism evidence="2 3">
    <name type="scientific">Saponaria officinalis</name>
    <name type="common">Common soapwort</name>
    <name type="synonym">Lychnis saponaria</name>
    <dbReference type="NCBI Taxonomy" id="3572"/>
    <lineage>
        <taxon>Eukaryota</taxon>
        <taxon>Viridiplantae</taxon>
        <taxon>Streptophyta</taxon>
        <taxon>Embryophyta</taxon>
        <taxon>Tracheophyta</taxon>
        <taxon>Spermatophyta</taxon>
        <taxon>Magnoliopsida</taxon>
        <taxon>eudicotyledons</taxon>
        <taxon>Gunneridae</taxon>
        <taxon>Pentapetalae</taxon>
        <taxon>Caryophyllales</taxon>
        <taxon>Caryophyllaceae</taxon>
        <taxon>Caryophylleae</taxon>
        <taxon>Saponaria</taxon>
    </lineage>
</organism>